<dbReference type="Pfam" id="PF07702">
    <property type="entry name" value="UTRA"/>
    <property type="match status" value="1"/>
</dbReference>
<dbReference type="Gene3D" id="1.10.10.10">
    <property type="entry name" value="Winged helix-like DNA-binding domain superfamily/Winged helix DNA-binding domain"/>
    <property type="match status" value="1"/>
</dbReference>
<dbReference type="Gene3D" id="3.40.1410.10">
    <property type="entry name" value="Chorismate lyase-like"/>
    <property type="match status" value="1"/>
</dbReference>
<dbReference type="SMART" id="SM00866">
    <property type="entry name" value="UTRA"/>
    <property type="match status" value="1"/>
</dbReference>
<evidence type="ECO:0000256" key="3">
    <source>
        <dbReference type="ARBA" id="ARBA00023163"/>
    </source>
</evidence>
<proteinExistence type="predicted"/>
<evidence type="ECO:0000256" key="1">
    <source>
        <dbReference type="ARBA" id="ARBA00023015"/>
    </source>
</evidence>
<dbReference type="SMART" id="SM00345">
    <property type="entry name" value="HTH_GNTR"/>
    <property type="match status" value="1"/>
</dbReference>
<dbReference type="GO" id="GO:0045892">
    <property type="term" value="P:negative regulation of DNA-templated transcription"/>
    <property type="evidence" value="ECO:0007669"/>
    <property type="project" value="TreeGrafter"/>
</dbReference>
<gene>
    <name evidence="5" type="ORF">Pta02_10620</name>
</gene>
<organism evidence="5 6">
    <name type="scientific">Planobispora takensis</name>
    <dbReference type="NCBI Taxonomy" id="1367882"/>
    <lineage>
        <taxon>Bacteria</taxon>
        <taxon>Bacillati</taxon>
        <taxon>Actinomycetota</taxon>
        <taxon>Actinomycetes</taxon>
        <taxon>Streptosporangiales</taxon>
        <taxon>Streptosporangiaceae</taxon>
        <taxon>Planobispora</taxon>
    </lineage>
</organism>
<dbReference type="SUPFAM" id="SSF64288">
    <property type="entry name" value="Chorismate lyase-like"/>
    <property type="match status" value="1"/>
</dbReference>
<dbReference type="EMBL" id="BOOK01000005">
    <property type="protein sequence ID" value="GIH99053.1"/>
    <property type="molecule type" value="Genomic_DNA"/>
</dbReference>
<dbReference type="AlphaFoldDB" id="A0A8J3SR30"/>
<keyword evidence="3" id="KW-0804">Transcription</keyword>
<dbReference type="SUPFAM" id="SSF46785">
    <property type="entry name" value="Winged helix' DNA-binding domain"/>
    <property type="match status" value="1"/>
</dbReference>
<dbReference type="GO" id="GO:0003700">
    <property type="term" value="F:DNA-binding transcription factor activity"/>
    <property type="evidence" value="ECO:0007669"/>
    <property type="project" value="InterPro"/>
</dbReference>
<dbReference type="InterPro" id="IPR050679">
    <property type="entry name" value="Bact_HTH_transcr_reg"/>
</dbReference>
<name>A0A8J3SR30_9ACTN</name>
<dbReference type="CDD" id="cd07377">
    <property type="entry name" value="WHTH_GntR"/>
    <property type="match status" value="1"/>
</dbReference>
<evidence type="ECO:0000256" key="2">
    <source>
        <dbReference type="ARBA" id="ARBA00023125"/>
    </source>
</evidence>
<dbReference type="InterPro" id="IPR036390">
    <property type="entry name" value="WH_DNA-bd_sf"/>
</dbReference>
<dbReference type="FunFam" id="1.10.10.10:FF:000079">
    <property type="entry name" value="GntR family transcriptional regulator"/>
    <property type="match status" value="1"/>
</dbReference>
<dbReference type="InterPro" id="IPR036388">
    <property type="entry name" value="WH-like_DNA-bd_sf"/>
</dbReference>
<keyword evidence="6" id="KW-1185">Reference proteome</keyword>
<accession>A0A8J3SR30</accession>
<dbReference type="Pfam" id="PF00392">
    <property type="entry name" value="GntR"/>
    <property type="match status" value="1"/>
</dbReference>
<dbReference type="PROSITE" id="PS50949">
    <property type="entry name" value="HTH_GNTR"/>
    <property type="match status" value="1"/>
</dbReference>
<dbReference type="PANTHER" id="PTHR44846:SF17">
    <property type="entry name" value="GNTR-FAMILY TRANSCRIPTIONAL REGULATOR"/>
    <property type="match status" value="1"/>
</dbReference>
<dbReference type="PANTHER" id="PTHR44846">
    <property type="entry name" value="MANNOSYL-D-GLYCERATE TRANSPORT/METABOLISM SYSTEM REPRESSOR MNGR-RELATED"/>
    <property type="match status" value="1"/>
</dbReference>
<dbReference type="GO" id="GO:0003677">
    <property type="term" value="F:DNA binding"/>
    <property type="evidence" value="ECO:0007669"/>
    <property type="project" value="UniProtKB-KW"/>
</dbReference>
<dbReference type="InterPro" id="IPR000524">
    <property type="entry name" value="Tscrpt_reg_HTH_GntR"/>
</dbReference>
<reference evidence="5" key="1">
    <citation type="submission" date="2021-01" db="EMBL/GenBank/DDBJ databases">
        <title>Whole genome shotgun sequence of Planobispora takensis NBRC 109077.</title>
        <authorList>
            <person name="Komaki H."/>
            <person name="Tamura T."/>
        </authorList>
    </citation>
    <scope>NUCLEOTIDE SEQUENCE</scope>
    <source>
        <strain evidence="5">NBRC 109077</strain>
    </source>
</reference>
<sequence length="263" mass="29464">MPEPLYRQIAEHLRTRIDRGELRPGEQLPSEADLEEEFGVSRNTVRLAVAALANEGLIESRAGRGTFVRERRTITVLQSTEPQGIPLGPKDVFKSALEREGVVPEQDNFRMEFRRATPEVAARLQIEEGEPVVVRRMDRFVDGERWSQQESFYPKDIAEGTELMSPEDIPRGTVRVLAENGYVQTGFRDEINCRMPTREEAAFLGSPPGAPVLEIFRVAYSGERPIRLTITVYAGDSTQVAYEIGDVSARGESGRGSRDRETG</sequence>
<keyword evidence="1" id="KW-0805">Transcription regulation</keyword>
<protein>
    <submittedName>
        <fullName evidence="5">GntR family transcriptional regulator</fullName>
    </submittedName>
</protein>
<dbReference type="InterPro" id="IPR011663">
    <property type="entry name" value="UTRA"/>
</dbReference>
<feature type="domain" description="HTH gntR-type" evidence="4">
    <location>
        <begin position="3"/>
        <end position="71"/>
    </location>
</feature>
<keyword evidence="2" id="KW-0238">DNA-binding</keyword>
<dbReference type="InterPro" id="IPR028978">
    <property type="entry name" value="Chorismate_lyase_/UTRA_dom_sf"/>
</dbReference>
<evidence type="ECO:0000313" key="6">
    <source>
        <dbReference type="Proteomes" id="UP000634476"/>
    </source>
</evidence>
<comment type="caution">
    <text evidence="5">The sequence shown here is derived from an EMBL/GenBank/DDBJ whole genome shotgun (WGS) entry which is preliminary data.</text>
</comment>
<evidence type="ECO:0000313" key="5">
    <source>
        <dbReference type="EMBL" id="GIH99053.1"/>
    </source>
</evidence>
<dbReference type="PRINTS" id="PR00035">
    <property type="entry name" value="HTHGNTR"/>
</dbReference>
<evidence type="ECO:0000259" key="4">
    <source>
        <dbReference type="PROSITE" id="PS50949"/>
    </source>
</evidence>
<dbReference type="Proteomes" id="UP000634476">
    <property type="component" value="Unassembled WGS sequence"/>
</dbReference>